<dbReference type="InterPro" id="IPR002078">
    <property type="entry name" value="Sigma_54_int"/>
</dbReference>
<dbReference type="RefSeq" id="WP_013330829.1">
    <property type="nucleotide sequence ID" value="NZ_CP087224.1"/>
</dbReference>
<dbReference type="FunFam" id="3.40.50.300:FF:000006">
    <property type="entry name" value="DNA-binding transcriptional regulator NtrC"/>
    <property type="match status" value="1"/>
</dbReference>
<evidence type="ECO:0000313" key="2">
    <source>
        <dbReference type="Proteomes" id="UP000092504"/>
    </source>
</evidence>
<dbReference type="EMBL" id="MAJD01000002">
    <property type="protein sequence ID" value="OBX35211.1"/>
    <property type="molecule type" value="Genomic_DNA"/>
</dbReference>
<dbReference type="InterPro" id="IPR027417">
    <property type="entry name" value="P-loop_NTPase"/>
</dbReference>
<sequence>MQQQDQEHVEGASPDGLTGRLAQAAVLVIDDEPGMRNFLVKTLRLYCREVVEAEDVEQAEARMRQASFDVVLLDNVMPGRNGIEWLAERHRQGAIADTIVVTAYADLDTAIEAMRAGARDFILKPVRSNQVLNAVRRCIELGQLKRENALLRHELQSVDIWRRRRSELIGDSEEIEEVRRTLDRVTNMPTPILIRGESGTGKEVAARHLHAASERASRPFVAVNCAAIPADMLEIELFGHTRNAFAGAEEHREGLLVSAQGGTVFLDEIGELSAAAQLALTRVLEDRTVRPVGGEQEVPLDLRFVCATSKDLAHEVAAGRFREDLYFRVNVIEIKMPPLRLRGADTLALAELFMSEISRQLGLARLEIDASTRAAILRHRWPGNIRELLNFIERSLIFGRFPLETLAPPPETEIETLEVVERRQILDALEATHGNRAEAARRLGVSRKTVDRKCAAWGL</sequence>
<dbReference type="SUPFAM" id="SSF52540">
    <property type="entry name" value="P-loop containing nucleoside triphosphate hydrolases"/>
    <property type="match status" value="1"/>
</dbReference>
<dbReference type="SUPFAM" id="SSF52172">
    <property type="entry name" value="CheY-like"/>
    <property type="match status" value="1"/>
</dbReference>
<dbReference type="OMA" id="GMDRKNF"/>
<proteinExistence type="predicted"/>
<comment type="caution">
    <text evidence="1">The sequence shown here is derived from an EMBL/GenBank/DDBJ whole genome shotgun (WGS) entry which is preliminary data.</text>
</comment>
<dbReference type="CDD" id="cd00009">
    <property type="entry name" value="AAA"/>
    <property type="match status" value="1"/>
</dbReference>
<dbReference type="PROSITE" id="PS00688">
    <property type="entry name" value="SIGMA54_INTERACT_3"/>
    <property type="match status" value="1"/>
</dbReference>
<dbReference type="Gene3D" id="1.10.10.60">
    <property type="entry name" value="Homeodomain-like"/>
    <property type="match status" value="1"/>
</dbReference>
<dbReference type="PRINTS" id="PR01590">
    <property type="entry name" value="HTHFIS"/>
</dbReference>
<gene>
    <name evidence="1" type="primary">zraR_3</name>
    <name evidence="1" type="ORF">A8U91_04282</name>
</gene>
<dbReference type="AlphaFoldDB" id="A0A1B8NYV7"/>
<dbReference type="PROSITE" id="PS00676">
    <property type="entry name" value="SIGMA54_INTERACT_2"/>
    <property type="match status" value="1"/>
</dbReference>
<protein>
    <submittedName>
        <fullName evidence="1">Transcriptional regulatory protein ZraR</fullName>
    </submittedName>
</protein>
<dbReference type="Pfam" id="PF25601">
    <property type="entry name" value="AAA_lid_14"/>
    <property type="match status" value="1"/>
</dbReference>
<dbReference type="InterPro" id="IPR003593">
    <property type="entry name" value="AAA+_ATPase"/>
</dbReference>
<dbReference type="CDD" id="cd00156">
    <property type="entry name" value="REC"/>
    <property type="match status" value="1"/>
</dbReference>
<dbReference type="PATRIC" id="fig|2746.7.peg.4408"/>
<organism evidence="1 2">
    <name type="scientific">Halomonas elongata</name>
    <dbReference type="NCBI Taxonomy" id="2746"/>
    <lineage>
        <taxon>Bacteria</taxon>
        <taxon>Pseudomonadati</taxon>
        <taxon>Pseudomonadota</taxon>
        <taxon>Gammaproteobacteria</taxon>
        <taxon>Oceanospirillales</taxon>
        <taxon>Halomonadaceae</taxon>
        <taxon>Halomonas</taxon>
    </lineage>
</organism>
<dbReference type="Proteomes" id="UP000092504">
    <property type="component" value="Unassembled WGS sequence"/>
</dbReference>
<dbReference type="Gene3D" id="3.40.50.2300">
    <property type="match status" value="1"/>
</dbReference>
<dbReference type="GeneID" id="91008263"/>
<dbReference type="PANTHER" id="PTHR32071">
    <property type="entry name" value="TRANSCRIPTIONAL REGULATORY PROTEIN"/>
    <property type="match status" value="1"/>
</dbReference>
<reference evidence="1 2" key="1">
    <citation type="submission" date="2016-06" db="EMBL/GenBank/DDBJ databases">
        <title>Genome sequence of halotolerant plant growth promoting strain of Halomonas elongata HEK1 isolated from salterns of Rann of Kutch, Gujarat, India.</title>
        <authorList>
            <person name="Gaba S."/>
            <person name="Singh R.N."/>
            <person name="Abrol S."/>
            <person name="Kaushik R."/>
            <person name="Saxena A.K."/>
        </authorList>
    </citation>
    <scope>NUCLEOTIDE SEQUENCE [LARGE SCALE GENOMIC DNA]</scope>
    <source>
        <strain evidence="1 2">HEK1</strain>
    </source>
</reference>
<evidence type="ECO:0000313" key="1">
    <source>
        <dbReference type="EMBL" id="OBX35211.1"/>
    </source>
</evidence>
<dbReference type="InterPro" id="IPR025943">
    <property type="entry name" value="Sigma_54_int_dom_ATP-bd_2"/>
</dbReference>
<dbReference type="SUPFAM" id="SSF46689">
    <property type="entry name" value="Homeodomain-like"/>
    <property type="match status" value="1"/>
</dbReference>
<dbReference type="PROSITE" id="PS50045">
    <property type="entry name" value="SIGMA54_INTERACT_4"/>
    <property type="match status" value="1"/>
</dbReference>
<dbReference type="Pfam" id="PF02954">
    <property type="entry name" value="HTH_8"/>
    <property type="match status" value="1"/>
</dbReference>
<dbReference type="GO" id="GO:0005524">
    <property type="term" value="F:ATP binding"/>
    <property type="evidence" value="ECO:0007669"/>
    <property type="project" value="InterPro"/>
</dbReference>
<dbReference type="Gene3D" id="1.10.8.60">
    <property type="match status" value="1"/>
</dbReference>
<dbReference type="InterPro" id="IPR058031">
    <property type="entry name" value="AAA_lid_NorR"/>
</dbReference>
<dbReference type="Pfam" id="PF00072">
    <property type="entry name" value="Response_reg"/>
    <property type="match status" value="1"/>
</dbReference>
<accession>A0A1B8NYV7</accession>
<dbReference type="GO" id="GO:0043565">
    <property type="term" value="F:sequence-specific DNA binding"/>
    <property type="evidence" value="ECO:0007669"/>
    <property type="project" value="InterPro"/>
</dbReference>
<dbReference type="InterPro" id="IPR002197">
    <property type="entry name" value="HTH_Fis"/>
</dbReference>
<dbReference type="Pfam" id="PF00158">
    <property type="entry name" value="Sigma54_activat"/>
    <property type="match status" value="1"/>
</dbReference>
<dbReference type="GO" id="GO:0000160">
    <property type="term" value="P:phosphorelay signal transduction system"/>
    <property type="evidence" value="ECO:0007669"/>
    <property type="project" value="InterPro"/>
</dbReference>
<dbReference type="InterPro" id="IPR001789">
    <property type="entry name" value="Sig_transdc_resp-reg_receiver"/>
</dbReference>
<dbReference type="InterPro" id="IPR009057">
    <property type="entry name" value="Homeodomain-like_sf"/>
</dbReference>
<dbReference type="InterPro" id="IPR011006">
    <property type="entry name" value="CheY-like_superfamily"/>
</dbReference>
<dbReference type="SMART" id="SM00382">
    <property type="entry name" value="AAA"/>
    <property type="match status" value="1"/>
</dbReference>
<dbReference type="PANTHER" id="PTHR32071:SF91">
    <property type="entry name" value="TUNGSTATE-RESPONSIVE TWO COMPONENT SIGMA54-DEPENDENT SIGNAL TRANSDUCTION SYSTEM RESPONSE REGULATOR FIS FAMILY"/>
    <property type="match status" value="1"/>
</dbReference>
<name>A0A1B8NYV7_HALEL</name>
<dbReference type="SMART" id="SM00448">
    <property type="entry name" value="REC"/>
    <property type="match status" value="1"/>
</dbReference>
<dbReference type="PROSITE" id="PS50110">
    <property type="entry name" value="RESPONSE_REGULATORY"/>
    <property type="match status" value="1"/>
</dbReference>
<dbReference type="InterPro" id="IPR025944">
    <property type="entry name" value="Sigma_54_int_dom_CS"/>
</dbReference>
<dbReference type="Gene3D" id="3.40.50.300">
    <property type="entry name" value="P-loop containing nucleotide triphosphate hydrolases"/>
    <property type="match status" value="1"/>
</dbReference>
<dbReference type="GO" id="GO:0006355">
    <property type="term" value="P:regulation of DNA-templated transcription"/>
    <property type="evidence" value="ECO:0007669"/>
    <property type="project" value="InterPro"/>
</dbReference>